<dbReference type="RefSeq" id="WP_084117465.1">
    <property type="nucleotide sequence ID" value="NZ_FWXH01000023.1"/>
</dbReference>
<evidence type="ECO:0000256" key="3">
    <source>
        <dbReference type="ARBA" id="ARBA00022629"/>
    </source>
</evidence>
<keyword evidence="4" id="KW-0418">Kinase</keyword>
<comment type="function">
    <text evidence="1">Transcriptional repressor of xylose-utilizing enzymes.</text>
</comment>
<dbReference type="EMBL" id="FWXH01000023">
    <property type="protein sequence ID" value="SMC28292.1"/>
    <property type="molecule type" value="Genomic_DNA"/>
</dbReference>
<dbReference type="AlphaFoldDB" id="A0A1W1XWP3"/>
<keyword evidence="3" id="KW-0119">Carbohydrate metabolism</keyword>
<evidence type="ECO:0000256" key="1">
    <source>
        <dbReference type="ARBA" id="ARBA00002486"/>
    </source>
</evidence>
<gene>
    <name evidence="4" type="ORF">SAMN02745134_03462</name>
</gene>
<dbReference type="InterPro" id="IPR043129">
    <property type="entry name" value="ATPase_NBD"/>
</dbReference>
<dbReference type="PANTHER" id="PTHR18964">
    <property type="entry name" value="ROK (REPRESSOR, ORF, KINASE) FAMILY"/>
    <property type="match status" value="1"/>
</dbReference>
<dbReference type="InterPro" id="IPR000600">
    <property type="entry name" value="ROK"/>
</dbReference>
<dbReference type="Proteomes" id="UP000192468">
    <property type="component" value="Unassembled WGS sequence"/>
</dbReference>
<keyword evidence="5" id="KW-1185">Reference proteome</keyword>
<comment type="similarity">
    <text evidence="2">Belongs to the ROK (NagC/XylR) family.</text>
</comment>
<dbReference type="InterPro" id="IPR036388">
    <property type="entry name" value="WH-like_DNA-bd_sf"/>
</dbReference>
<protein>
    <submittedName>
        <fullName evidence="4">Sugar kinase of the NBD/HSP70 family, may contain an N-terminal HTH domain</fullName>
    </submittedName>
</protein>
<dbReference type="InterPro" id="IPR036390">
    <property type="entry name" value="WH_DNA-bd_sf"/>
</dbReference>
<evidence type="ECO:0000313" key="5">
    <source>
        <dbReference type="Proteomes" id="UP000192468"/>
    </source>
</evidence>
<evidence type="ECO:0000256" key="2">
    <source>
        <dbReference type="ARBA" id="ARBA00006479"/>
    </source>
</evidence>
<dbReference type="SUPFAM" id="SSF53067">
    <property type="entry name" value="Actin-like ATPase domain"/>
    <property type="match status" value="1"/>
</dbReference>
<keyword evidence="3" id="KW-0859">Xylose metabolism</keyword>
<dbReference type="Gene3D" id="3.30.420.40">
    <property type="match status" value="2"/>
</dbReference>
<dbReference type="Pfam" id="PF00480">
    <property type="entry name" value="ROK"/>
    <property type="match status" value="1"/>
</dbReference>
<dbReference type="OrthoDB" id="9796533at2"/>
<reference evidence="4 5" key="1">
    <citation type="submission" date="2017-04" db="EMBL/GenBank/DDBJ databases">
        <authorList>
            <person name="Afonso C.L."/>
            <person name="Miller P.J."/>
            <person name="Scott M.A."/>
            <person name="Spackman E."/>
            <person name="Goraichik I."/>
            <person name="Dimitrov K.M."/>
            <person name="Suarez D.L."/>
            <person name="Swayne D.E."/>
        </authorList>
    </citation>
    <scope>NUCLEOTIDE SEQUENCE [LARGE SCALE GENOMIC DNA]</scope>
    <source>
        <strain evidence="4 5">DSM 12555</strain>
    </source>
</reference>
<dbReference type="PANTHER" id="PTHR18964:SF149">
    <property type="entry name" value="BIFUNCTIONAL UDP-N-ACETYLGLUCOSAMINE 2-EPIMERASE_N-ACETYLMANNOSAMINE KINASE"/>
    <property type="match status" value="1"/>
</dbReference>
<sequence length="401" mass="43838">MFKDMKKPKNRASANSKRLYNYIHEYGPISKTKLIELSGLTLSTLTRAMEILIRDELIYICDIGESSGGRKPGLYRVNSSAGYIIGIDISRTYTKVALMDIELNILKSSSFGMFSESVPQDTLEKICNIIDDFSKEFHKEKIIGVGIGAVGPIDMEEGKMLNPLNFPALGWKNVSIKKIIEKKTGLITMLENGASAAVLGEHKKGVGKNVNNIAYIILGVGVRLGMLSKGEILNSPNSNEGAFGHTVIDINGKNCSCGQKGCLEAYVSIKAIIDKFKEEIQEGSYSSFAEEIQYDLSEINIDSFSKAAKSGDKIAIEVIDKATSYLAVGVTNLVNILNPELIIIGGPIIKKCDIFYEMAVNKAMDKIKNITESRIIFSSGSLEDDAIVVGAGSRILDYYLK</sequence>
<dbReference type="STRING" id="1121291.SAMN02745134_03462"/>
<dbReference type="GO" id="GO:0016301">
    <property type="term" value="F:kinase activity"/>
    <property type="evidence" value="ECO:0007669"/>
    <property type="project" value="UniProtKB-KW"/>
</dbReference>
<organism evidence="4 5">
    <name type="scientific">Clostridium acidisoli DSM 12555</name>
    <dbReference type="NCBI Taxonomy" id="1121291"/>
    <lineage>
        <taxon>Bacteria</taxon>
        <taxon>Bacillati</taxon>
        <taxon>Bacillota</taxon>
        <taxon>Clostridia</taxon>
        <taxon>Eubacteriales</taxon>
        <taxon>Clostridiaceae</taxon>
        <taxon>Clostridium</taxon>
    </lineage>
</organism>
<accession>A0A1W1XWP3</accession>
<proteinExistence type="inferred from homology"/>
<evidence type="ECO:0000313" key="4">
    <source>
        <dbReference type="EMBL" id="SMC28292.1"/>
    </source>
</evidence>
<dbReference type="SUPFAM" id="SSF46785">
    <property type="entry name" value="Winged helix' DNA-binding domain"/>
    <property type="match status" value="1"/>
</dbReference>
<dbReference type="GO" id="GO:0042732">
    <property type="term" value="P:D-xylose metabolic process"/>
    <property type="evidence" value="ECO:0007669"/>
    <property type="project" value="UniProtKB-KW"/>
</dbReference>
<name>A0A1W1XWP3_9CLOT</name>
<keyword evidence="4" id="KW-0808">Transferase</keyword>
<dbReference type="Gene3D" id="1.10.10.10">
    <property type="entry name" value="Winged helix-like DNA-binding domain superfamily/Winged helix DNA-binding domain"/>
    <property type="match status" value="1"/>
</dbReference>